<protein>
    <recommendedName>
        <fullName evidence="1">F-box domain-containing protein</fullName>
    </recommendedName>
</protein>
<dbReference type="SMART" id="SM00256">
    <property type="entry name" value="FBOX"/>
    <property type="match status" value="1"/>
</dbReference>
<dbReference type="InterPro" id="IPR001810">
    <property type="entry name" value="F-box_dom"/>
</dbReference>
<evidence type="ECO:0000313" key="3">
    <source>
        <dbReference type="Proteomes" id="UP000006514"/>
    </source>
</evidence>
<feature type="domain" description="F-box" evidence="1">
    <location>
        <begin position="361"/>
        <end position="413"/>
    </location>
</feature>
<gene>
    <name evidence="2" type="ORF">AURDEDRAFT_188434</name>
</gene>
<dbReference type="EMBL" id="JH687866">
    <property type="protein sequence ID" value="EJD36283.1"/>
    <property type="molecule type" value="Genomic_DNA"/>
</dbReference>
<reference evidence="3" key="1">
    <citation type="journal article" date="2012" name="Science">
        <title>The Paleozoic origin of enzymatic lignin decomposition reconstructed from 31 fungal genomes.</title>
        <authorList>
            <person name="Floudas D."/>
            <person name="Binder M."/>
            <person name="Riley R."/>
            <person name="Barry K."/>
            <person name="Blanchette R.A."/>
            <person name="Henrissat B."/>
            <person name="Martinez A.T."/>
            <person name="Otillar R."/>
            <person name="Spatafora J.W."/>
            <person name="Yadav J.S."/>
            <person name="Aerts A."/>
            <person name="Benoit I."/>
            <person name="Boyd A."/>
            <person name="Carlson A."/>
            <person name="Copeland A."/>
            <person name="Coutinho P.M."/>
            <person name="de Vries R.P."/>
            <person name="Ferreira P."/>
            <person name="Findley K."/>
            <person name="Foster B."/>
            <person name="Gaskell J."/>
            <person name="Glotzer D."/>
            <person name="Gorecki P."/>
            <person name="Heitman J."/>
            <person name="Hesse C."/>
            <person name="Hori C."/>
            <person name="Igarashi K."/>
            <person name="Jurgens J.A."/>
            <person name="Kallen N."/>
            <person name="Kersten P."/>
            <person name="Kohler A."/>
            <person name="Kuees U."/>
            <person name="Kumar T.K.A."/>
            <person name="Kuo A."/>
            <person name="LaButti K."/>
            <person name="Larrondo L.F."/>
            <person name="Lindquist E."/>
            <person name="Ling A."/>
            <person name="Lombard V."/>
            <person name="Lucas S."/>
            <person name="Lundell T."/>
            <person name="Martin R."/>
            <person name="McLaughlin D.J."/>
            <person name="Morgenstern I."/>
            <person name="Morin E."/>
            <person name="Murat C."/>
            <person name="Nagy L.G."/>
            <person name="Nolan M."/>
            <person name="Ohm R.A."/>
            <person name="Patyshakuliyeva A."/>
            <person name="Rokas A."/>
            <person name="Ruiz-Duenas F.J."/>
            <person name="Sabat G."/>
            <person name="Salamov A."/>
            <person name="Samejima M."/>
            <person name="Schmutz J."/>
            <person name="Slot J.C."/>
            <person name="St John F."/>
            <person name="Stenlid J."/>
            <person name="Sun H."/>
            <person name="Sun S."/>
            <person name="Syed K."/>
            <person name="Tsang A."/>
            <person name="Wiebenga A."/>
            <person name="Young D."/>
            <person name="Pisabarro A."/>
            <person name="Eastwood D.C."/>
            <person name="Martin F."/>
            <person name="Cullen D."/>
            <person name="Grigoriev I.V."/>
            <person name="Hibbett D.S."/>
        </authorList>
    </citation>
    <scope>NUCLEOTIDE SEQUENCE [LARGE SCALE GENOMIC DNA]</scope>
    <source>
        <strain evidence="3">TFB10046</strain>
    </source>
</reference>
<dbReference type="InterPro" id="IPR036047">
    <property type="entry name" value="F-box-like_dom_sf"/>
</dbReference>
<dbReference type="SUPFAM" id="SSF81383">
    <property type="entry name" value="F-box domain"/>
    <property type="match status" value="1"/>
</dbReference>
<evidence type="ECO:0000259" key="1">
    <source>
        <dbReference type="PROSITE" id="PS50181"/>
    </source>
</evidence>
<keyword evidence="3" id="KW-1185">Reference proteome</keyword>
<dbReference type="KEGG" id="adl:AURDEDRAFT_188434"/>
<dbReference type="InParanoid" id="J0CYB3"/>
<dbReference type="Proteomes" id="UP000006514">
    <property type="component" value="Unassembled WGS sequence"/>
</dbReference>
<dbReference type="Pfam" id="PF12937">
    <property type="entry name" value="F-box-like"/>
    <property type="match status" value="1"/>
</dbReference>
<proteinExistence type="predicted"/>
<dbReference type="AlphaFoldDB" id="J0CYB3"/>
<evidence type="ECO:0000313" key="2">
    <source>
        <dbReference type="EMBL" id="EJD36283.1"/>
    </source>
</evidence>
<accession>J0CYB3</accession>
<dbReference type="Gene3D" id="1.20.1280.50">
    <property type="match status" value="1"/>
</dbReference>
<dbReference type="PROSITE" id="PS50181">
    <property type="entry name" value="FBOX"/>
    <property type="match status" value="1"/>
</dbReference>
<organism evidence="2 3">
    <name type="scientific">Auricularia subglabra (strain TFB-10046 / SS5)</name>
    <name type="common">White-rot fungus</name>
    <name type="synonym">Auricularia delicata (strain TFB10046)</name>
    <dbReference type="NCBI Taxonomy" id="717982"/>
    <lineage>
        <taxon>Eukaryota</taxon>
        <taxon>Fungi</taxon>
        <taxon>Dikarya</taxon>
        <taxon>Basidiomycota</taxon>
        <taxon>Agaricomycotina</taxon>
        <taxon>Agaricomycetes</taxon>
        <taxon>Auriculariales</taxon>
        <taxon>Auriculariaceae</taxon>
        <taxon>Auricularia</taxon>
    </lineage>
</organism>
<sequence>MMLPFSASLKLVEQQGLVFLGAGPCLVHGQVQVSLPFARPLGDIVIRHVVRYTLNIPGHKIEQGELQSTETRITLPQALSSGRKSLAWSLQLPSDTPATVKCSRGSIRHSIEVSTTSTSTEIRDAKELRVVKMPSSETNEDHWRRRLLGVLDDLGVRTSDLLMKHSEEYPKPYAVTLTAPQLMVGGPLDFHLDLPSVREDVHVHTVSVHVNERTALISPSDAKRTYVTNLEYLVLHLDTSTLQSSSSSSSSSQDQSHRLAAARMTGLSAAPPLARGLEFERLSRLPTDGAVQPSLSSSTSPICVSHDLVIAVKYSVGSSGKVRMAKMSAAVDLASLVIFPTRSSFPVCTLLQTRDQIRVALWSMQDLPGDILFRIFDELPLSSIIRSSHVSRIWRALALGHPKFCRDIEFRHLEEVAPSNSVAGLLVARAQSATGIVNLHLHVSHPSGFVEAALLPLVSQCMHRAVDLHVMVHPSFAAQLVRAVSYPAPQLERLRLDLHDPQTKLTILELHPDFLAGAAPRLTTFHTRGFSCTPGSSAIPALASVKTLIYGPLHYAPAQDFSFFIRMLKCFPRLECLRLSGQRWTGSWGNFALRPPPHTVDLNSVSPVSSEVLNALATPNTKIITTPGSYLRGDDFSFLAAQLTGPLTLEIHLPPNANMYYVRLRDEHGRVRQMNYIDLSYAGYWESEVPGNLVGSFTPLVWRITHIAVRSELWENLLMLAPELPAVTHVTVYVDGASAAGNGAALAPVACPALCVVEISSNNGGSVGVTWLAGLLGHTLGARARRRLSLVLDGCNIEGDPNLIWGYFADVSLVPHDAR</sequence>
<name>J0CYB3_AURST</name>